<dbReference type="EMBL" id="JBHRXI010000008">
    <property type="protein sequence ID" value="MFC3613783.1"/>
    <property type="molecule type" value="Genomic_DNA"/>
</dbReference>
<dbReference type="PANTHER" id="PTHR43664:SF1">
    <property type="entry name" value="BETA-METHYLMALYL-COA DEHYDRATASE"/>
    <property type="match status" value="1"/>
</dbReference>
<evidence type="ECO:0000313" key="3">
    <source>
        <dbReference type="Proteomes" id="UP001595629"/>
    </source>
</evidence>
<accession>A0ABV7THB3</accession>
<dbReference type="PANTHER" id="PTHR43664">
    <property type="entry name" value="MONOAMINE OXIDASE-RELATED"/>
    <property type="match status" value="1"/>
</dbReference>
<gene>
    <name evidence="2" type="ORF">ACFORG_08440</name>
</gene>
<dbReference type="InterPro" id="IPR029069">
    <property type="entry name" value="HotDog_dom_sf"/>
</dbReference>
<proteinExistence type="predicted"/>
<feature type="domain" description="MaoC-like" evidence="1">
    <location>
        <begin position="26"/>
        <end position="125"/>
    </location>
</feature>
<comment type="caution">
    <text evidence="2">The sequence shown here is derived from an EMBL/GenBank/DDBJ whole genome shotgun (WGS) entry which is preliminary data.</text>
</comment>
<dbReference type="Proteomes" id="UP001595629">
    <property type="component" value="Unassembled WGS sequence"/>
</dbReference>
<dbReference type="InterPro" id="IPR052342">
    <property type="entry name" value="MCH/BMMD"/>
</dbReference>
<dbReference type="SUPFAM" id="SSF54637">
    <property type="entry name" value="Thioesterase/thiol ester dehydrase-isomerase"/>
    <property type="match status" value="1"/>
</dbReference>
<evidence type="ECO:0000313" key="2">
    <source>
        <dbReference type="EMBL" id="MFC3613783.1"/>
    </source>
</evidence>
<dbReference type="RefSeq" id="WP_386734977.1">
    <property type="nucleotide sequence ID" value="NZ_JBHRXI010000008.1"/>
</dbReference>
<evidence type="ECO:0000259" key="1">
    <source>
        <dbReference type="Pfam" id="PF01575"/>
    </source>
</evidence>
<dbReference type="CDD" id="cd03441">
    <property type="entry name" value="R_hydratase_like"/>
    <property type="match status" value="1"/>
</dbReference>
<sequence length="162" mass="18123">MIDDFDVLRDLHAGPNRYFEDFELGERFYIPSRTMTEALFAAFQLASGDNDPIHYDVNYCHARGHKHLLAHGMQVMIQSAAGAGTFPQQVAASLLGMIELSGRVLKPVYAGDTLYPRLTIAGLKPQNTTGIITLKAEIWNQDSVQVFEGEHSYLIRKREPEG</sequence>
<protein>
    <submittedName>
        <fullName evidence="2">MaoC family dehydratase</fullName>
    </submittedName>
</protein>
<keyword evidence="3" id="KW-1185">Reference proteome</keyword>
<reference evidence="3" key="1">
    <citation type="journal article" date="2019" name="Int. J. Syst. Evol. Microbiol.">
        <title>The Global Catalogue of Microorganisms (GCM) 10K type strain sequencing project: providing services to taxonomists for standard genome sequencing and annotation.</title>
        <authorList>
            <consortium name="The Broad Institute Genomics Platform"/>
            <consortium name="The Broad Institute Genome Sequencing Center for Infectious Disease"/>
            <person name="Wu L."/>
            <person name="Ma J."/>
        </authorList>
    </citation>
    <scope>NUCLEOTIDE SEQUENCE [LARGE SCALE GENOMIC DNA]</scope>
    <source>
        <strain evidence="3">KCTC 42911</strain>
    </source>
</reference>
<dbReference type="InterPro" id="IPR002539">
    <property type="entry name" value="MaoC-like_dom"/>
</dbReference>
<name>A0ABV7THB3_9RHOB</name>
<dbReference type="Pfam" id="PF01575">
    <property type="entry name" value="MaoC_dehydratas"/>
    <property type="match status" value="1"/>
</dbReference>
<dbReference type="Gene3D" id="3.10.129.10">
    <property type="entry name" value="Hotdog Thioesterase"/>
    <property type="match status" value="1"/>
</dbReference>
<organism evidence="2 3">
    <name type="scientific">Lutimaribacter marinistellae</name>
    <dbReference type="NCBI Taxonomy" id="1820329"/>
    <lineage>
        <taxon>Bacteria</taxon>
        <taxon>Pseudomonadati</taxon>
        <taxon>Pseudomonadota</taxon>
        <taxon>Alphaproteobacteria</taxon>
        <taxon>Rhodobacterales</taxon>
        <taxon>Roseobacteraceae</taxon>
        <taxon>Lutimaribacter</taxon>
    </lineage>
</organism>